<sequence length="209" mass="21900">MDPLILLAARENATWCDTVCRSVGVEGSIRPGLWASAARTPPLYPDAVTLDPATGELDVLGAIDSSPGASVKDSFCSLDLQGAGFAVLVEATWIAWTAPRAAREPWDEVGVEDWVAGHPDSPPFGETLLGDPTVRLLSRGSARFALHDDGSAVGVSNVVVDDDLWPAVVGEAARRHPGVPVVGYEHGEALAAALHAGAQALGPLRIWLR</sequence>
<evidence type="ECO:0000313" key="2">
    <source>
        <dbReference type="Proteomes" id="UP000293638"/>
    </source>
</evidence>
<dbReference type="AlphaFoldDB" id="A0A4Q7NAN1"/>
<protein>
    <submittedName>
        <fullName evidence="1">Uncharacterized protein</fullName>
    </submittedName>
</protein>
<dbReference type="Proteomes" id="UP000293638">
    <property type="component" value="Unassembled WGS sequence"/>
</dbReference>
<accession>A0A4Q7NAN1</accession>
<keyword evidence="2" id="KW-1185">Reference proteome</keyword>
<evidence type="ECO:0000313" key="1">
    <source>
        <dbReference type="EMBL" id="RZS79991.1"/>
    </source>
</evidence>
<organism evidence="1 2">
    <name type="scientific">Motilibacter rhizosphaerae</name>
    <dbReference type="NCBI Taxonomy" id="598652"/>
    <lineage>
        <taxon>Bacteria</taxon>
        <taxon>Bacillati</taxon>
        <taxon>Actinomycetota</taxon>
        <taxon>Actinomycetes</taxon>
        <taxon>Motilibacterales</taxon>
        <taxon>Motilibacteraceae</taxon>
        <taxon>Motilibacter</taxon>
    </lineage>
</organism>
<dbReference type="OrthoDB" id="153065at2"/>
<proteinExistence type="predicted"/>
<gene>
    <name evidence="1" type="ORF">EV189_3470</name>
</gene>
<dbReference type="RefSeq" id="WP_130494209.1">
    <property type="nucleotide sequence ID" value="NZ_SGXD01000005.1"/>
</dbReference>
<reference evidence="1 2" key="1">
    <citation type="submission" date="2019-02" db="EMBL/GenBank/DDBJ databases">
        <title>Genomic Encyclopedia of Type Strains, Phase IV (KMG-IV): sequencing the most valuable type-strain genomes for metagenomic binning, comparative biology and taxonomic classification.</title>
        <authorList>
            <person name="Goeker M."/>
        </authorList>
    </citation>
    <scope>NUCLEOTIDE SEQUENCE [LARGE SCALE GENOMIC DNA]</scope>
    <source>
        <strain evidence="1 2">DSM 45622</strain>
    </source>
</reference>
<comment type="caution">
    <text evidence="1">The sequence shown here is derived from an EMBL/GenBank/DDBJ whole genome shotgun (WGS) entry which is preliminary data.</text>
</comment>
<dbReference type="EMBL" id="SGXD01000005">
    <property type="protein sequence ID" value="RZS79991.1"/>
    <property type="molecule type" value="Genomic_DNA"/>
</dbReference>
<name>A0A4Q7NAN1_9ACTN</name>